<dbReference type="PIRSF" id="PIRSF038953">
    <property type="entry name" value="SigI"/>
    <property type="match status" value="1"/>
</dbReference>
<comment type="similarity">
    <text evidence="6">Belongs to the sigma-70 factor family. SigI subfamily.</text>
</comment>
<dbReference type="Proteomes" id="UP000031449">
    <property type="component" value="Chromosome"/>
</dbReference>
<comment type="subunit">
    <text evidence="6">Interacts with RsgI.</text>
</comment>
<evidence type="ECO:0000313" key="8">
    <source>
        <dbReference type="EMBL" id="AJD90781.1"/>
    </source>
</evidence>
<organism evidence="8 9">
    <name type="scientific">Jeotgalibacillus malaysiensis</name>
    <dbReference type="NCBI Taxonomy" id="1508404"/>
    <lineage>
        <taxon>Bacteria</taxon>
        <taxon>Bacillati</taxon>
        <taxon>Bacillota</taxon>
        <taxon>Bacilli</taxon>
        <taxon>Bacillales</taxon>
        <taxon>Caryophanaceae</taxon>
        <taxon>Jeotgalibacillus</taxon>
    </lineage>
</organism>
<reference evidence="8 9" key="1">
    <citation type="submission" date="2014-08" db="EMBL/GenBank/DDBJ databases">
        <title>Complete genome of a marine bacteria Jeotgalibacillus malaysiensis.</title>
        <authorList>
            <person name="Yaakop A.S."/>
            <person name="Chan K.-G."/>
            <person name="Goh K.M."/>
        </authorList>
    </citation>
    <scope>NUCLEOTIDE SEQUENCE [LARGE SCALE GENOMIC DNA]</scope>
    <source>
        <strain evidence="8 9">D5</strain>
    </source>
</reference>
<dbReference type="EMBL" id="CP009416">
    <property type="protein sequence ID" value="AJD90781.1"/>
    <property type="molecule type" value="Genomic_DNA"/>
</dbReference>
<keyword evidence="9" id="KW-1185">Reference proteome</keyword>
<dbReference type="PANTHER" id="PTHR30385">
    <property type="entry name" value="SIGMA FACTOR F FLAGELLAR"/>
    <property type="match status" value="1"/>
</dbReference>
<gene>
    <name evidence="6" type="primary">sigI</name>
    <name evidence="8" type="ORF">JMA_14640</name>
</gene>
<comment type="subcellular location">
    <subcellularLocation>
        <location evidence="6">Cytoplasm</location>
    </subcellularLocation>
</comment>
<keyword evidence="4 6" id="KW-0238">DNA-binding</keyword>
<feature type="domain" description="RNA polymerase sigma-70 region 2" evidence="7">
    <location>
        <begin position="37"/>
        <end position="105"/>
    </location>
</feature>
<dbReference type="AlphaFoldDB" id="A0A0B5AL08"/>
<dbReference type="KEGG" id="jeo:JMA_14640"/>
<dbReference type="NCBIfam" id="TIGR02895">
    <property type="entry name" value="spore_sigI"/>
    <property type="match status" value="1"/>
</dbReference>
<evidence type="ECO:0000313" key="9">
    <source>
        <dbReference type="Proteomes" id="UP000031449"/>
    </source>
</evidence>
<dbReference type="HAMAP" id="MF_02064">
    <property type="entry name" value="Sigma70_SigI"/>
    <property type="match status" value="1"/>
</dbReference>
<dbReference type="Pfam" id="PF04542">
    <property type="entry name" value="Sigma70_r2"/>
    <property type="match status" value="1"/>
</dbReference>
<dbReference type="GO" id="GO:0003677">
    <property type="term" value="F:DNA binding"/>
    <property type="evidence" value="ECO:0007669"/>
    <property type="project" value="UniProtKB-UniRule"/>
</dbReference>
<evidence type="ECO:0000256" key="6">
    <source>
        <dbReference type="HAMAP-Rule" id="MF_02064"/>
    </source>
</evidence>
<proteinExistence type="inferred from homology"/>
<dbReference type="InterPro" id="IPR007627">
    <property type="entry name" value="RNA_pol_sigma70_r2"/>
</dbReference>
<comment type="activity regulation">
    <text evidence="6">Negatively regulated by the anti-sigma-I factor RsgI.</text>
</comment>
<dbReference type="InterPro" id="IPR014244">
    <property type="entry name" value="RNA_pol_sigma-I"/>
</dbReference>
<evidence type="ECO:0000256" key="4">
    <source>
        <dbReference type="ARBA" id="ARBA00023125"/>
    </source>
</evidence>
<feature type="short sequence motif" description="Polymerase core binding" evidence="6">
    <location>
        <begin position="60"/>
        <end position="73"/>
    </location>
</feature>
<evidence type="ECO:0000256" key="5">
    <source>
        <dbReference type="ARBA" id="ARBA00023163"/>
    </source>
</evidence>
<dbReference type="GO" id="GO:0005737">
    <property type="term" value="C:cytoplasm"/>
    <property type="evidence" value="ECO:0007669"/>
    <property type="project" value="UniProtKB-SubCell"/>
</dbReference>
<keyword evidence="5 6" id="KW-0804">Transcription</keyword>
<feature type="DNA-binding region" description="H-T-H motif" evidence="6">
    <location>
        <begin position="203"/>
        <end position="222"/>
    </location>
</feature>
<dbReference type="SUPFAM" id="SSF88946">
    <property type="entry name" value="Sigma2 domain of RNA polymerase sigma factors"/>
    <property type="match status" value="1"/>
</dbReference>
<dbReference type="GO" id="GO:0006352">
    <property type="term" value="P:DNA-templated transcription initiation"/>
    <property type="evidence" value="ECO:0007669"/>
    <property type="project" value="UniProtKB-UniRule"/>
</dbReference>
<name>A0A0B5AL08_9BACL</name>
<dbReference type="InterPro" id="IPR013325">
    <property type="entry name" value="RNA_pol_sigma_r2"/>
</dbReference>
<keyword evidence="1 6" id="KW-0963">Cytoplasm</keyword>
<evidence type="ECO:0000259" key="7">
    <source>
        <dbReference type="Pfam" id="PF04542"/>
    </source>
</evidence>
<sequence length="246" mass="28649">MSFLLFGIYPFSSKMSLEEKVAQIQKGNTQLLSEVLEDYKPFVKKAASKSCHRYIYDSDDEFSIALIAFNDALMKYQPDKGASVISFSEIVIKRRMIDYMRTHQKEKRELLFEPGAESEETAGYLENDQAMKQYQDVQDSALRKEEILRYSIELSAYGLTFGELAESAPKHQDARKNAILIARLVSTNHEWFSELKSKKRLPIKKIEKEVEVSRKTIERNRKYIIAVAVLLNGRYPYLYEYVKEQL</sequence>
<accession>A0A0B5AL08</accession>
<protein>
    <recommendedName>
        <fullName evidence="6">RNA polymerase sigma factor SigI</fullName>
    </recommendedName>
</protein>
<dbReference type="InterPro" id="IPR014284">
    <property type="entry name" value="RNA_pol_sigma-70_dom"/>
</dbReference>
<dbReference type="NCBIfam" id="TIGR02937">
    <property type="entry name" value="sigma70-ECF"/>
    <property type="match status" value="1"/>
</dbReference>
<dbReference type="GO" id="GO:0016987">
    <property type="term" value="F:sigma factor activity"/>
    <property type="evidence" value="ECO:0007669"/>
    <property type="project" value="UniProtKB-UniRule"/>
</dbReference>
<dbReference type="PANTHER" id="PTHR30385:SF6">
    <property type="entry name" value="RNA POLYMERASE SIGMA FACTOR SIGI"/>
    <property type="match status" value="1"/>
</dbReference>
<evidence type="ECO:0000256" key="1">
    <source>
        <dbReference type="ARBA" id="ARBA00022490"/>
    </source>
</evidence>
<dbReference type="HOGENOM" id="CLU_082361_0_0_9"/>
<dbReference type="Gene3D" id="1.10.1740.10">
    <property type="match status" value="1"/>
</dbReference>
<keyword evidence="6" id="KW-0346">Stress response</keyword>
<keyword evidence="3 6" id="KW-0731">Sigma factor</keyword>
<keyword evidence="2 6" id="KW-0805">Transcription regulation</keyword>
<evidence type="ECO:0000256" key="3">
    <source>
        <dbReference type="ARBA" id="ARBA00023082"/>
    </source>
</evidence>
<evidence type="ECO:0000256" key="2">
    <source>
        <dbReference type="ARBA" id="ARBA00023015"/>
    </source>
</evidence>
<dbReference type="STRING" id="1508404.JMA_14640"/>
<comment type="function">
    <text evidence="6">Sigma factors are initiation factors that promote the attachment of RNA polymerase to specific initiation sites and are then released.</text>
</comment>